<feature type="chain" id="PRO_5032582333" description="Bifunctional inhibitor/plant lipid transfer protein/seed storage helical domain-containing protein" evidence="1">
    <location>
        <begin position="21"/>
        <end position="120"/>
    </location>
</feature>
<keyword evidence="1" id="KW-0732">Signal</keyword>
<accession>A0A811RE23</accession>
<sequence>MAKLLLGLLLVLAIIGTTSANNCDKDAEAMKQECKKFEEFPANPKLEPSPACCAVWQRADIPCLCKRVTPEAEKLWCMEKVVYVANYCKKPFTPGYKCGSKLTLCIYTYNYPGYTVPKSL</sequence>
<reference evidence="3" key="1">
    <citation type="submission" date="2020-10" db="EMBL/GenBank/DDBJ databases">
        <authorList>
            <person name="Han B."/>
            <person name="Lu T."/>
            <person name="Zhao Q."/>
            <person name="Huang X."/>
            <person name="Zhao Y."/>
        </authorList>
    </citation>
    <scope>NUCLEOTIDE SEQUENCE</scope>
</reference>
<evidence type="ECO:0000256" key="1">
    <source>
        <dbReference type="SAM" id="SignalP"/>
    </source>
</evidence>
<feature type="signal peptide" evidence="1">
    <location>
        <begin position="1"/>
        <end position="20"/>
    </location>
</feature>
<keyword evidence="4" id="KW-1185">Reference proteome</keyword>
<dbReference type="SUPFAM" id="SSF47699">
    <property type="entry name" value="Bifunctional inhibitor/lipid-transfer protein/seed storage 2S albumin"/>
    <property type="match status" value="1"/>
</dbReference>
<evidence type="ECO:0000313" key="3">
    <source>
        <dbReference type="EMBL" id="CAD6268109.1"/>
    </source>
</evidence>
<dbReference type="OrthoDB" id="678486at2759"/>
<dbReference type="PANTHER" id="PTHR33286">
    <property type="entry name" value="BIFUNCTIONAL INHIBITOR/LIPID-TRANSFER PROTEIN/SEED STORAGE 2S ALBUMIN SUPERFAMILY PROTEIN"/>
    <property type="match status" value="1"/>
</dbReference>
<dbReference type="Pfam" id="PF14368">
    <property type="entry name" value="LTP_2"/>
    <property type="match status" value="1"/>
</dbReference>
<dbReference type="Proteomes" id="UP000604825">
    <property type="component" value="Unassembled WGS sequence"/>
</dbReference>
<dbReference type="AlphaFoldDB" id="A0A811RE23"/>
<proteinExistence type="predicted"/>
<protein>
    <recommendedName>
        <fullName evidence="2">Bifunctional inhibitor/plant lipid transfer protein/seed storage helical domain-containing protein</fullName>
    </recommendedName>
</protein>
<evidence type="ECO:0000313" key="4">
    <source>
        <dbReference type="Proteomes" id="UP000604825"/>
    </source>
</evidence>
<gene>
    <name evidence="3" type="ORF">NCGR_LOCUS51414</name>
</gene>
<evidence type="ECO:0000259" key="2">
    <source>
        <dbReference type="Pfam" id="PF14368"/>
    </source>
</evidence>
<dbReference type="Gene3D" id="1.10.110.10">
    <property type="entry name" value="Plant lipid-transfer and hydrophobic proteins"/>
    <property type="match status" value="1"/>
</dbReference>
<name>A0A811RE23_9POAL</name>
<dbReference type="CDD" id="cd04660">
    <property type="entry name" value="nsLTP_like"/>
    <property type="match status" value="1"/>
</dbReference>
<organism evidence="3 4">
    <name type="scientific">Miscanthus lutarioriparius</name>
    <dbReference type="NCBI Taxonomy" id="422564"/>
    <lineage>
        <taxon>Eukaryota</taxon>
        <taxon>Viridiplantae</taxon>
        <taxon>Streptophyta</taxon>
        <taxon>Embryophyta</taxon>
        <taxon>Tracheophyta</taxon>
        <taxon>Spermatophyta</taxon>
        <taxon>Magnoliopsida</taxon>
        <taxon>Liliopsida</taxon>
        <taxon>Poales</taxon>
        <taxon>Poaceae</taxon>
        <taxon>PACMAD clade</taxon>
        <taxon>Panicoideae</taxon>
        <taxon>Andropogonodae</taxon>
        <taxon>Andropogoneae</taxon>
        <taxon>Saccharinae</taxon>
        <taxon>Miscanthus</taxon>
    </lineage>
</organism>
<dbReference type="InterPro" id="IPR016140">
    <property type="entry name" value="Bifunc_inhib/LTP/seed_store"/>
</dbReference>
<comment type="caution">
    <text evidence="3">The sequence shown here is derived from an EMBL/GenBank/DDBJ whole genome shotgun (WGS) entry which is preliminary data.</text>
</comment>
<dbReference type="EMBL" id="CAJGYO010000014">
    <property type="protein sequence ID" value="CAD6268109.1"/>
    <property type="molecule type" value="Genomic_DNA"/>
</dbReference>
<dbReference type="InterPro" id="IPR036312">
    <property type="entry name" value="Bifun_inhib/LTP/seed_sf"/>
</dbReference>
<dbReference type="InterPro" id="IPR044741">
    <property type="entry name" value="NsLTP-like"/>
</dbReference>
<feature type="domain" description="Bifunctional inhibitor/plant lipid transfer protein/seed storage helical" evidence="2">
    <location>
        <begin position="18"/>
        <end position="98"/>
    </location>
</feature>
<dbReference type="PANTHER" id="PTHR33286:SF52">
    <property type="entry name" value="EXPRESSED PROTEIN"/>
    <property type="match status" value="1"/>
</dbReference>